<dbReference type="EMBL" id="MRCC01000003">
    <property type="protein sequence ID" value="OKH28366.1"/>
    <property type="molecule type" value="Genomic_DNA"/>
</dbReference>
<dbReference type="RefSeq" id="WP_073548170.1">
    <property type="nucleotide sequence ID" value="NZ_CAWMVK010000023.1"/>
</dbReference>
<sequence>MKTSHKSLFRQLLATSLLLGSAFQLAAPVLAAGTPAGTTISNTATATYEDPNNPGTSINATSNQVTITVAKVAGVTVTADPAQDVNSGTIQTGDILNFDFTITNTGNDATTIFIPGAPSSITNGTLSGPLLADLNNDGTFETVIPAAGFTTGNIAADQVIKVRVPVVVGITPSGTNVTVVLGDTGANDNSAGTQNQPDASDGANPNEVRTIAVGGAPANGEREASATQSATVGAVPEVLNGPLNQPDAVGPTNNNDDFTNASITVPAGLAPNALIPDPAPRTFTNTIANGSTTDPVIVSLLPTPPTDPAALPNGTLVTITYNVGETATYSYNPTTGFTFVSGTGTTATDPVKILLTPASPGNTANYQVTIDLPNNTPQLTAFSVPITVFDDLNNDGIIDAATEVPNTTINRLYTGFVRVVKESRILQGTGPAVVAGENVFSQTPKSPAPGNIIEYRITYTNISEAAPSGGTGNVVLNASNLRIVEDGTTGGNNWALDSNSDGIIDTSNVPATAVDSTGGTVTFAPTGDVQGTTAATDVTRYEDTVAGPIAPSTAGTFTFQRRVN</sequence>
<dbReference type="AlphaFoldDB" id="A0A1U7HXR9"/>
<dbReference type="OrthoDB" id="504271at2"/>
<keyword evidence="4" id="KW-1185">Reference proteome</keyword>
<name>A0A1U7HXR9_9CHRO</name>
<protein>
    <recommendedName>
        <fullName evidence="5">DUF11 domain-containing protein</fullName>
    </recommendedName>
</protein>
<evidence type="ECO:0008006" key="5">
    <source>
        <dbReference type="Google" id="ProtNLM"/>
    </source>
</evidence>
<evidence type="ECO:0000313" key="3">
    <source>
        <dbReference type="EMBL" id="OKH28366.1"/>
    </source>
</evidence>
<evidence type="ECO:0000256" key="2">
    <source>
        <dbReference type="SAM" id="SignalP"/>
    </source>
</evidence>
<feature type="region of interest" description="Disordered" evidence="1">
    <location>
        <begin position="185"/>
        <end position="206"/>
    </location>
</feature>
<dbReference type="Proteomes" id="UP000185984">
    <property type="component" value="Unassembled WGS sequence"/>
</dbReference>
<feature type="compositionally biased region" description="Polar residues" evidence="1">
    <location>
        <begin position="186"/>
        <end position="198"/>
    </location>
</feature>
<feature type="signal peptide" evidence="2">
    <location>
        <begin position="1"/>
        <end position="26"/>
    </location>
</feature>
<proteinExistence type="predicted"/>
<feature type="chain" id="PRO_5013228114" description="DUF11 domain-containing protein" evidence="2">
    <location>
        <begin position="27"/>
        <end position="564"/>
    </location>
</feature>
<organism evidence="3 4">
    <name type="scientific">Chroogloeocystis siderophila 5.2 s.c.1</name>
    <dbReference type="NCBI Taxonomy" id="247279"/>
    <lineage>
        <taxon>Bacteria</taxon>
        <taxon>Bacillati</taxon>
        <taxon>Cyanobacteriota</taxon>
        <taxon>Cyanophyceae</taxon>
        <taxon>Oscillatoriophycideae</taxon>
        <taxon>Chroococcales</taxon>
        <taxon>Chroococcaceae</taxon>
        <taxon>Chroogloeocystis</taxon>
    </lineage>
</organism>
<evidence type="ECO:0000313" key="4">
    <source>
        <dbReference type="Proteomes" id="UP000185984"/>
    </source>
</evidence>
<reference evidence="3 4" key="1">
    <citation type="submission" date="2016-11" db="EMBL/GenBank/DDBJ databases">
        <title>Draft Genome Sequences of Nine Cyanobacterial Strains from Diverse Habitats.</title>
        <authorList>
            <person name="Zhu T."/>
            <person name="Hou S."/>
            <person name="Lu X."/>
            <person name="Hess W.R."/>
        </authorList>
    </citation>
    <scope>NUCLEOTIDE SEQUENCE [LARGE SCALE GENOMIC DNA]</scope>
    <source>
        <strain evidence="3 4">5.2 s.c.1</strain>
    </source>
</reference>
<dbReference type="STRING" id="247279.NIES1031_03750"/>
<comment type="caution">
    <text evidence="3">The sequence shown here is derived from an EMBL/GenBank/DDBJ whole genome shotgun (WGS) entry which is preliminary data.</text>
</comment>
<accession>A0A1U7HXR9</accession>
<evidence type="ECO:0000256" key="1">
    <source>
        <dbReference type="SAM" id="MobiDB-lite"/>
    </source>
</evidence>
<gene>
    <name evidence="3" type="ORF">NIES1031_03750</name>
</gene>
<keyword evidence="2" id="KW-0732">Signal</keyword>